<proteinExistence type="predicted"/>
<name>A0ABU6J2V1_9BURK</name>
<protein>
    <submittedName>
        <fullName evidence="1">Uncharacterized protein</fullName>
    </submittedName>
</protein>
<reference evidence="1 2" key="1">
    <citation type="submission" date="2023-10" db="EMBL/GenBank/DDBJ databases">
        <title>Noviherbaspirillum sp. CPCC 100848 genome assembly.</title>
        <authorList>
            <person name="Li X.Y."/>
            <person name="Fang X.M."/>
        </authorList>
    </citation>
    <scope>NUCLEOTIDE SEQUENCE [LARGE SCALE GENOMIC DNA]</scope>
    <source>
        <strain evidence="1 2">CPCC 100848</strain>
    </source>
</reference>
<evidence type="ECO:0000313" key="2">
    <source>
        <dbReference type="Proteomes" id="UP001352263"/>
    </source>
</evidence>
<comment type="caution">
    <text evidence="1">The sequence shown here is derived from an EMBL/GenBank/DDBJ whole genome shotgun (WGS) entry which is preliminary data.</text>
</comment>
<dbReference type="EMBL" id="JAWIIV010000001">
    <property type="protein sequence ID" value="MEC4717953.1"/>
    <property type="molecule type" value="Genomic_DNA"/>
</dbReference>
<organism evidence="1 2">
    <name type="scientific">Noviherbaspirillum album</name>
    <dbReference type="NCBI Taxonomy" id="3080276"/>
    <lineage>
        <taxon>Bacteria</taxon>
        <taxon>Pseudomonadati</taxon>
        <taxon>Pseudomonadota</taxon>
        <taxon>Betaproteobacteria</taxon>
        <taxon>Burkholderiales</taxon>
        <taxon>Oxalobacteraceae</taxon>
        <taxon>Noviherbaspirillum</taxon>
    </lineage>
</organism>
<evidence type="ECO:0000313" key="1">
    <source>
        <dbReference type="EMBL" id="MEC4717953.1"/>
    </source>
</evidence>
<accession>A0ABU6J2V1</accession>
<sequence length="114" mass="12556">MKCKLCHVKRIGQNFFSTLSYRYKQGKIDTMHRLSRNHALCLSAAFSHGSAPDTGIAVGPSAPISPSTCYFRNAVQNHAAPDELQPAAMEKNATTPLQYLRSTAAWEEMKGEEA</sequence>
<gene>
    <name evidence="1" type="ORF">RY831_02210</name>
</gene>
<dbReference type="Proteomes" id="UP001352263">
    <property type="component" value="Unassembled WGS sequence"/>
</dbReference>
<keyword evidence="2" id="KW-1185">Reference proteome</keyword>